<evidence type="ECO:0000313" key="11">
    <source>
        <dbReference type="Proteomes" id="UP001183226"/>
    </source>
</evidence>
<feature type="transmembrane region" description="Helical" evidence="7">
    <location>
        <begin position="39"/>
        <end position="61"/>
    </location>
</feature>
<dbReference type="Pfam" id="PF00005">
    <property type="entry name" value="ABC_tran"/>
    <property type="match status" value="1"/>
</dbReference>
<feature type="transmembrane region" description="Helical" evidence="7">
    <location>
        <begin position="289"/>
        <end position="310"/>
    </location>
</feature>
<dbReference type="SMART" id="SM00382">
    <property type="entry name" value="AAA"/>
    <property type="match status" value="1"/>
</dbReference>
<evidence type="ECO:0000256" key="7">
    <source>
        <dbReference type="SAM" id="Phobius"/>
    </source>
</evidence>
<evidence type="ECO:0000313" key="10">
    <source>
        <dbReference type="EMBL" id="MDT0300940.1"/>
    </source>
</evidence>
<feature type="transmembrane region" description="Helical" evidence="7">
    <location>
        <begin position="258"/>
        <end position="283"/>
    </location>
</feature>
<comment type="caution">
    <text evidence="10">The sequence shown here is derived from an EMBL/GenBank/DDBJ whole genome shotgun (WGS) entry which is preliminary data.</text>
</comment>
<proteinExistence type="predicted"/>
<dbReference type="GO" id="GO:0005524">
    <property type="term" value="F:ATP binding"/>
    <property type="evidence" value="ECO:0007669"/>
    <property type="project" value="UniProtKB-KW"/>
</dbReference>
<feature type="domain" description="ABC transporter" evidence="8">
    <location>
        <begin position="353"/>
        <end position="586"/>
    </location>
</feature>
<evidence type="ECO:0000256" key="6">
    <source>
        <dbReference type="ARBA" id="ARBA00023136"/>
    </source>
</evidence>
<dbReference type="Proteomes" id="UP001183226">
    <property type="component" value="Unassembled WGS sequence"/>
</dbReference>
<dbReference type="EMBL" id="JAVREK010000002">
    <property type="protein sequence ID" value="MDT0300940.1"/>
    <property type="molecule type" value="Genomic_DNA"/>
</dbReference>
<dbReference type="SUPFAM" id="SSF90123">
    <property type="entry name" value="ABC transporter transmembrane region"/>
    <property type="match status" value="1"/>
</dbReference>
<dbReference type="PROSITE" id="PS50893">
    <property type="entry name" value="ABC_TRANSPORTER_2"/>
    <property type="match status" value="1"/>
</dbReference>
<reference evidence="11" key="1">
    <citation type="submission" date="2023-07" db="EMBL/GenBank/DDBJ databases">
        <title>30 novel species of actinomycetes from the DSMZ collection.</title>
        <authorList>
            <person name="Nouioui I."/>
        </authorList>
    </citation>
    <scope>NUCLEOTIDE SEQUENCE [LARGE SCALE GENOMIC DNA]</scope>
    <source>
        <strain evidence="11">DSM 45055</strain>
    </source>
</reference>
<evidence type="ECO:0000256" key="4">
    <source>
        <dbReference type="ARBA" id="ARBA00022840"/>
    </source>
</evidence>
<dbReference type="InterPro" id="IPR011527">
    <property type="entry name" value="ABC1_TM_dom"/>
</dbReference>
<dbReference type="InterPro" id="IPR003439">
    <property type="entry name" value="ABC_transporter-like_ATP-bd"/>
</dbReference>
<dbReference type="InterPro" id="IPR036640">
    <property type="entry name" value="ABC1_TM_sf"/>
</dbReference>
<evidence type="ECO:0000259" key="9">
    <source>
        <dbReference type="PROSITE" id="PS50929"/>
    </source>
</evidence>
<keyword evidence="4 10" id="KW-0067">ATP-binding</keyword>
<gene>
    <name evidence="10" type="ORF">RM446_02300</name>
</gene>
<dbReference type="InterPro" id="IPR027417">
    <property type="entry name" value="P-loop_NTPase"/>
</dbReference>
<evidence type="ECO:0000256" key="3">
    <source>
        <dbReference type="ARBA" id="ARBA00022741"/>
    </source>
</evidence>
<dbReference type="CDD" id="cd18551">
    <property type="entry name" value="ABC_6TM_LmrA_like"/>
    <property type="match status" value="1"/>
</dbReference>
<keyword evidence="11" id="KW-1185">Reference proteome</keyword>
<dbReference type="InterPro" id="IPR017871">
    <property type="entry name" value="ABC_transporter-like_CS"/>
</dbReference>
<keyword evidence="6 7" id="KW-0472">Membrane</keyword>
<dbReference type="InterPro" id="IPR003593">
    <property type="entry name" value="AAA+_ATPase"/>
</dbReference>
<sequence length="600" mass="62626">MSDSKEPATEKRASDAADAVPPPAGFDVVSELLSYRGRIASVVVLALLSTGGTLALPILMAQVIDDFGQGPAVAAWVAAMVAAALIGAVANALATYQLQVVGNAVILGARERVMRHSLGTWVGRIKQIGSGDLAARLTSDSARIKAAVETGLQLPMAAVNLIGTVVLMAVLDVSLLLMTVAAFAIASALVVGVFRALRRIYTAVQGDIGTMSERFVAALDAVTVIKAGRAEKRIGDELARVAEHVRGLELKAARLESLVVPTITFGQQVALVVVIIAGGVRVLEGQLDMATFAAFLLYMLQLAAPILMAATSMTTIQAGLVAQQRFNGVLSLPLEGDDDRPGTRPESDDAPAVRFEGVDYAYDGRPALSGADIDVPRRGLTAVVGRSGAGKSTVLGLIERFMVPTTGTVSVLGRATTATDLSDLRRRITYVDQSFTLLSDTVRKNLLLGAASGRADDELYAVLSEVGLAEAVRDLPAGLDTVLGGETDLSGGQRQRLALARAIAADTPLVLLDEPSSQLDGVNENRLRDTVRRLAADRAVVVVAHRLSTVREADHIVVLDEGRVVGQGSHDHLAVTSAAYTALLEGQGAAVGTSTTGTEE</sequence>
<dbReference type="SUPFAM" id="SSF52540">
    <property type="entry name" value="P-loop containing nucleoside triphosphate hydrolases"/>
    <property type="match status" value="1"/>
</dbReference>
<dbReference type="PANTHER" id="PTHR43394:SF1">
    <property type="entry name" value="ATP-BINDING CASSETTE SUB-FAMILY B MEMBER 10, MITOCHONDRIAL"/>
    <property type="match status" value="1"/>
</dbReference>
<dbReference type="Pfam" id="PF00664">
    <property type="entry name" value="ABC_membrane"/>
    <property type="match status" value="1"/>
</dbReference>
<dbReference type="RefSeq" id="WP_311543374.1">
    <property type="nucleotide sequence ID" value="NZ_JAVREK010000002.1"/>
</dbReference>
<dbReference type="InterPro" id="IPR039421">
    <property type="entry name" value="Type_1_exporter"/>
</dbReference>
<comment type="subcellular location">
    <subcellularLocation>
        <location evidence="1">Cell membrane</location>
        <topology evidence="1">Multi-pass membrane protein</topology>
    </subcellularLocation>
</comment>
<evidence type="ECO:0000256" key="1">
    <source>
        <dbReference type="ARBA" id="ARBA00004651"/>
    </source>
</evidence>
<feature type="transmembrane region" description="Helical" evidence="7">
    <location>
        <begin position="152"/>
        <end position="171"/>
    </location>
</feature>
<dbReference type="PROSITE" id="PS00211">
    <property type="entry name" value="ABC_TRANSPORTER_1"/>
    <property type="match status" value="1"/>
</dbReference>
<accession>A0ABU2KNU1</accession>
<name>A0ABU2KNU1_9ACTN</name>
<dbReference type="PROSITE" id="PS50929">
    <property type="entry name" value="ABC_TM1F"/>
    <property type="match status" value="1"/>
</dbReference>
<keyword evidence="5 7" id="KW-1133">Transmembrane helix</keyword>
<dbReference type="PANTHER" id="PTHR43394">
    <property type="entry name" value="ATP-DEPENDENT PERMEASE MDL1, MITOCHONDRIAL"/>
    <property type="match status" value="1"/>
</dbReference>
<evidence type="ECO:0000259" key="8">
    <source>
        <dbReference type="PROSITE" id="PS50893"/>
    </source>
</evidence>
<evidence type="ECO:0000256" key="5">
    <source>
        <dbReference type="ARBA" id="ARBA00022989"/>
    </source>
</evidence>
<dbReference type="Gene3D" id="1.20.1560.10">
    <property type="entry name" value="ABC transporter type 1, transmembrane domain"/>
    <property type="match status" value="1"/>
</dbReference>
<protein>
    <submittedName>
        <fullName evidence="10">ABC transporter ATP-binding protein</fullName>
    </submittedName>
</protein>
<feature type="transmembrane region" description="Helical" evidence="7">
    <location>
        <begin position="177"/>
        <end position="197"/>
    </location>
</feature>
<keyword evidence="2 7" id="KW-0812">Transmembrane</keyword>
<feature type="transmembrane region" description="Helical" evidence="7">
    <location>
        <begin position="73"/>
        <end position="94"/>
    </location>
</feature>
<feature type="domain" description="ABC transmembrane type-1" evidence="9">
    <location>
        <begin position="42"/>
        <end position="318"/>
    </location>
</feature>
<organism evidence="10 11">
    <name type="scientific">Streptomonospora wellingtoniae</name>
    <dbReference type="NCBI Taxonomy" id="3075544"/>
    <lineage>
        <taxon>Bacteria</taxon>
        <taxon>Bacillati</taxon>
        <taxon>Actinomycetota</taxon>
        <taxon>Actinomycetes</taxon>
        <taxon>Streptosporangiales</taxon>
        <taxon>Nocardiopsidaceae</taxon>
        <taxon>Streptomonospora</taxon>
    </lineage>
</organism>
<dbReference type="Gene3D" id="3.40.50.300">
    <property type="entry name" value="P-loop containing nucleotide triphosphate hydrolases"/>
    <property type="match status" value="1"/>
</dbReference>
<evidence type="ECO:0000256" key="2">
    <source>
        <dbReference type="ARBA" id="ARBA00022692"/>
    </source>
</evidence>
<keyword evidence="3" id="KW-0547">Nucleotide-binding</keyword>